<gene>
    <name evidence="2" type="ORF">CHS0354_019895</name>
</gene>
<feature type="compositionally biased region" description="Polar residues" evidence="1">
    <location>
        <begin position="38"/>
        <end position="49"/>
    </location>
</feature>
<dbReference type="EMBL" id="JAEAOA010001214">
    <property type="protein sequence ID" value="KAK3594974.1"/>
    <property type="molecule type" value="Genomic_DNA"/>
</dbReference>
<dbReference type="PANTHER" id="PTHR46810:SF1">
    <property type="entry name" value="INACTIVE POLYGLYCYLASE TTLL10"/>
    <property type="match status" value="1"/>
</dbReference>
<dbReference type="SUPFAM" id="SSF56059">
    <property type="entry name" value="Glutathione synthetase ATP-binding domain-like"/>
    <property type="match status" value="1"/>
</dbReference>
<feature type="region of interest" description="Disordered" evidence="1">
    <location>
        <begin position="511"/>
        <end position="572"/>
    </location>
</feature>
<dbReference type="GO" id="GO:0070737">
    <property type="term" value="F:protein-glycine ligase activity, elongating"/>
    <property type="evidence" value="ECO:0007669"/>
    <property type="project" value="TreeGrafter"/>
</dbReference>
<reference evidence="2" key="1">
    <citation type="journal article" date="2021" name="Genome Biol. Evol.">
        <title>A High-Quality Reference Genome for a Parasitic Bivalve with Doubly Uniparental Inheritance (Bivalvia: Unionida).</title>
        <authorList>
            <person name="Smith C.H."/>
        </authorList>
    </citation>
    <scope>NUCLEOTIDE SEQUENCE</scope>
    <source>
        <strain evidence="2">CHS0354</strain>
    </source>
</reference>
<dbReference type="Proteomes" id="UP001195483">
    <property type="component" value="Unassembled WGS sequence"/>
</dbReference>
<feature type="region of interest" description="Disordered" evidence="1">
    <location>
        <begin position="1"/>
        <end position="50"/>
    </location>
</feature>
<evidence type="ECO:0000313" key="3">
    <source>
        <dbReference type="Proteomes" id="UP001195483"/>
    </source>
</evidence>
<dbReference type="PANTHER" id="PTHR46810">
    <property type="entry name" value="INACTIVE POLYGLYCYLASE TTLL10"/>
    <property type="match status" value="1"/>
</dbReference>
<dbReference type="AlphaFoldDB" id="A0AAE0VYU3"/>
<evidence type="ECO:0000256" key="1">
    <source>
        <dbReference type="SAM" id="MobiDB-lite"/>
    </source>
</evidence>
<reference evidence="2" key="2">
    <citation type="journal article" date="2021" name="Genome Biol. Evol.">
        <title>Developing a high-quality reference genome for a parasitic bivalve with doubly uniparental inheritance (Bivalvia: Unionida).</title>
        <authorList>
            <person name="Smith C.H."/>
        </authorList>
    </citation>
    <scope>NUCLEOTIDE SEQUENCE</scope>
    <source>
        <strain evidence="2">CHS0354</strain>
        <tissue evidence="2">Mantle</tissue>
    </source>
</reference>
<dbReference type="InterPro" id="IPR027752">
    <property type="entry name" value="TTLL10"/>
</dbReference>
<name>A0AAE0VYU3_9BIVA</name>
<dbReference type="PROSITE" id="PS51221">
    <property type="entry name" value="TTL"/>
    <property type="match status" value="1"/>
</dbReference>
<dbReference type="InterPro" id="IPR004344">
    <property type="entry name" value="TTL/TTLL_fam"/>
</dbReference>
<dbReference type="Pfam" id="PF03133">
    <property type="entry name" value="TTL"/>
    <property type="match status" value="1"/>
</dbReference>
<evidence type="ECO:0000313" key="2">
    <source>
        <dbReference type="EMBL" id="KAK3594974.1"/>
    </source>
</evidence>
<feature type="compositionally biased region" description="Basic and acidic residues" evidence="1">
    <location>
        <begin position="688"/>
        <end position="699"/>
    </location>
</feature>
<keyword evidence="3" id="KW-1185">Reference proteome</keyword>
<accession>A0AAE0VYU3</accession>
<organism evidence="2 3">
    <name type="scientific">Potamilus streckersoni</name>
    <dbReference type="NCBI Taxonomy" id="2493646"/>
    <lineage>
        <taxon>Eukaryota</taxon>
        <taxon>Metazoa</taxon>
        <taxon>Spiralia</taxon>
        <taxon>Lophotrochozoa</taxon>
        <taxon>Mollusca</taxon>
        <taxon>Bivalvia</taxon>
        <taxon>Autobranchia</taxon>
        <taxon>Heteroconchia</taxon>
        <taxon>Palaeoheterodonta</taxon>
        <taxon>Unionida</taxon>
        <taxon>Unionoidea</taxon>
        <taxon>Unionidae</taxon>
        <taxon>Ambleminae</taxon>
        <taxon>Lampsilini</taxon>
        <taxon>Potamilus</taxon>
    </lineage>
</organism>
<sequence>MKYVRASYVSNGTKGQSPKDSKQAAKNSRNTTKERSFKTASSEYSSNNIGGDKYQMIFIPKEAELENPSNTGDDSGEDAHVKSGKKGNGKKSPGGKTAKLPSYSLPTNMIPTFYVGGGNGTALVEGPLVALGWRRTVDKFDERYRLKWVECKSKINYTTFKEGEQLVNHVPNAHLLTNKLGLLNSLQEYERVTISTKGRPPRLKMSEFIPETYKLDEKNDRETFLELYKDNEVWICKPTGMNQGKGIFLIRSRDEILKLIEERDQKKQQPQKPGKPLMTRIVQRYISSPLLLDSRKFDIRAYMLIASTVPYLILYHKGYIRLSCQKYDAHDLNLTTHLTNQYIQKKDPSYKDVKEDTAWSMDKFNEYINEHYMEEKGLEKDWAYNTLTKTMQKIMIHCFNSVKHKLQCKIGFFDLFGLDFMVDSDMKVTLIEVNVNPALHINCEALKEVIPGVVEESLYLTIECFEKSRRNQALLPLSSLKSFTILYCGNRPNVMIPRQTRSVSPVKDITAEKTKMAATGANVRRGSPTRPPHHRSLTQSTSLYTSPNAQSIKKDKTETLPEEPIKSSLQREPTLATHSANAYLVPTITAATFTHTNSGVKDADENKNSNNAEDELGITTATPLTSVNTLPRLADNGQTSSMISASQRKTMDLNLVHDNSPASRISLTDSLLEEVKLKMTHARGTPSAKRDRDNLERGN</sequence>
<comment type="caution">
    <text evidence="2">The sequence shown here is derived from an EMBL/GenBank/DDBJ whole genome shotgun (WGS) entry which is preliminary data.</text>
</comment>
<feature type="region of interest" description="Disordered" evidence="1">
    <location>
        <begin position="65"/>
        <end position="102"/>
    </location>
</feature>
<reference evidence="2" key="3">
    <citation type="submission" date="2023-05" db="EMBL/GenBank/DDBJ databases">
        <authorList>
            <person name="Smith C.H."/>
        </authorList>
    </citation>
    <scope>NUCLEOTIDE SEQUENCE</scope>
    <source>
        <strain evidence="2">CHS0354</strain>
        <tissue evidence="2">Mantle</tissue>
    </source>
</reference>
<dbReference type="Gene3D" id="3.30.470.20">
    <property type="entry name" value="ATP-grasp fold, B domain"/>
    <property type="match status" value="1"/>
</dbReference>
<protein>
    <submittedName>
        <fullName evidence="2">Uncharacterized protein</fullName>
    </submittedName>
</protein>
<feature type="compositionally biased region" description="Basic and acidic residues" evidence="1">
    <location>
        <begin position="552"/>
        <end position="565"/>
    </location>
</feature>
<proteinExistence type="predicted"/>
<feature type="region of interest" description="Disordered" evidence="1">
    <location>
        <begin position="680"/>
        <end position="699"/>
    </location>
</feature>
<feature type="compositionally biased region" description="Polar residues" evidence="1">
    <location>
        <begin position="537"/>
        <end position="551"/>
    </location>
</feature>